<dbReference type="InterPro" id="IPR001626">
    <property type="entry name" value="ABC_TroCD"/>
</dbReference>
<dbReference type="Proteomes" id="UP000037660">
    <property type="component" value="Unassembled WGS sequence"/>
</dbReference>
<feature type="transmembrane region" description="Helical" evidence="7">
    <location>
        <begin position="172"/>
        <end position="193"/>
    </location>
</feature>
<dbReference type="Gene3D" id="1.10.3470.10">
    <property type="entry name" value="ABC transporter involved in vitamin B12 uptake, BtuC"/>
    <property type="match status" value="1"/>
</dbReference>
<feature type="transmembrane region" description="Helical" evidence="7">
    <location>
        <begin position="140"/>
        <end position="160"/>
    </location>
</feature>
<dbReference type="GO" id="GO:0010043">
    <property type="term" value="P:response to zinc ion"/>
    <property type="evidence" value="ECO:0007669"/>
    <property type="project" value="TreeGrafter"/>
</dbReference>
<dbReference type="OrthoDB" id="9804300at2"/>
<comment type="caution">
    <text evidence="8">The sequence shown here is derived from an EMBL/GenBank/DDBJ whole genome shotgun (WGS) entry which is preliminary data.</text>
</comment>
<evidence type="ECO:0000256" key="7">
    <source>
        <dbReference type="SAM" id="Phobius"/>
    </source>
</evidence>
<feature type="transmembrane region" description="Helical" evidence="7">
    <location>
        <begin position="76"/>
        <end position="93"/>
    </location>
</feature>
<evidence type="ECO:0000256" key="5">
    <source>
        <dbReference type="ARBA" id="ARBA00023136"/>
    </source>
</evidence>
<feature type="transmembrane region" description="Helical" evidence="7">
    <location>
        <begin position="49"/>
        <end position="70"/>
    </location>
</feature>
<protein>
    <submittedName>
        <fullName evidence="8">Zinc ABC transporter, inner membrane permease protein ZnuB</fullName>
    </submittedName>
</protein>
<dbReference type="STRING" id="1547922.ISF6_0191"/>
<proteinExistence type="inferred from homology"/>
<evidence type="ECO:0000256" key="2">
    <source>
        <dbReference type="ARBA" id="ARBA00008034"/>
    </source>
</evidence>
<evidence type="ECO:0000256" key="1">
    <source>
        <dbReference type="ARBA" id="ARBA00004141"/>
    </source>
</evidence>
<reference evidence="9" key="1">
    <citation type="submission" date="2015-07" db="EMBL/GenBank/DDBJ databases">
        <title>Discovery of a poly(ethylene terephthalate assimilation.</title>
        <authorList>
            <person name="Yoshida S."/>
            <person name="Hiraga K."/>
            <person name="Takehana T."/>
            <person name="Taniguchi I."/>
            <person name="Yamaji H."/>
            <person name="Maeda Y."/>
            <person name="Toyohara K."/>
            <person name="Miyamoto K."/>
            <person name="Kimura Y."/>
            <person name="Oda K."/>
        </authorList>
    </citation>
    <scope>NUCLEOTIDE SEQUENCE [LARGE SCALE GENOMIC DNA]</scope>
    <source>
        <strain evidence="9">NBRC 110686 / TISTR 2288 / 201-F6</strain>
    </source>
</reference>
<feature type="transmembrane region" description="Helical" evidence="7">
    <location>
        <begin position="254"/>
        <end position="273"/>
    </location>
</feature>
<dbReference type="SUPFAM" id="SSF81345">
    <property type="entry name" value="ABC transporter involved in vitamin B12 uptake, BtuC"/>
    <property type="match status" value="1"/>
</dbReference>
<feature type="transmembrane region" description="Helical" evidence="7">
    <location>
        <begin position="20"/>
        <end position="40"/>
    </location>
</feature>
<dbReference type="RefSeq" id="WP_054022715.1">
    <property type="nucleotide sequence ID" value="NZ_BBYR01000100.1"/>
</dbReference>
<dbReference type="PANTHER" id="PTHR30477:SF13">
    <property type="entry name" value="IRON TRANSPORT SYSTEM MEMBRANE PROTEIN HI_0360-RELATED"/>
    <property type="match status" value="1"/>
</dbReference>
<dbReference type="EMBL" id="BBYR01000100">
    <property type="protein sequence ID" value="GAP38878.1"/>
    <property type="molecule type" value="Genomic_DNA"/>
</dbReference>
<dbReference type="PANTHER" id="PTHR30477">
    <property type="entry name" value="ABC-TRANSPORTER METAL-BINDING PROTEIN"/>
    <property type="match status" value="1"/>
</dbReference>
<reference evidence="8 9" key="2">
    <citation type="journal article" date="2016" name="Science">
        <title>A bacterium that degrades and assimilates poly(ethylene terephthalate).</title>
        <authorList>
            <person name="Yoshida S."/>
            <person name="Hiraga K."/>
            <person name="Takehana T."/>
            <person name="Taniguchi I."/>
            <person name="Yamaji H."/>
            <person name="Maeda Y."/>
            <person name="Toyohara K."/>
            <person name="Miyamoto K."/>
            <person name="Kimura Y."/>
            <person name="Oda K."/>
        </authorList>
    </citation>
    <scope>NUCLEOTIDE SEQUENCE [LARGE SCALE GENOMIC DNA]</scope>
    <source>
        <strain evidence="9">NBRC 110686 / TISTR 2288 / 201-F6</strain>
    </source>
</reference>
<keyword evidence="4 7" id="KW-1133">Transmembrane helix</keyword>
<organism evidence="8 9">
    <name type="scientific">Piscinibacter sakaiensis</name>
    <name type="common">Ideonella sakaiensis</name>
    <dbReference type="NCBI Taxonomy" id="1547922"/>
    <lineage>
        <taxon>Bacteria</taxon>
        <taxon>Pseudomonadati</taxon>
        <taxon>Pseudomonadota</taxon>
        <taxon>Betaproteobacteria</taxon>
        <taxon>Burkholderiales</taxon>
        <taxon>Sphaerotilaceae</taxon>
        <taxon>Piscinibacter</taxon>
    </lineage>
</organism>
<evidence type="ECO:0000256" key="6">
    <source>
        <dbReference type="RuleBase" id="RU003943"/>
    </source>
</evidence>
<evidence type="ECO:0000313" key="8">
    <source>
        <dbReference type="EMBL" id="GAP38878.1"/>
    </source>
</evidence>
<keyword evidence="5 7" id="KW-0472">Membrane</keyword>
<comment type="similarity">
    <text evidence="2 6">Belongs to the ABC-3 integral membrane protein family.</text>
</comment>
<dbReference type="Pfam" id="PF00950">
    <property type="entry name" value="ABC-3"/>
    <property type="match status" value="1"/>
</dbReference>
<keyword evidence="3 6" id="KW-0812">Transmembrane</keyword>
<dbReference type="GO" id="GO:0043190">
    <property type="term" value="C:ATP-binding cassette (ABC) transporter complex"/>
    <property type="evidence" value="ECO:0007669"/>
    <property type="project" value="InterPro"/>
</dbReference>
<keyword evidence="9" id="KW-1185">Reference proteome</keyword>
<feature type="transmembrane region" description="Helical" evidence="7">
    <location>
        <begin position="225"/>
        <end position="248"/>
    </location>
</feature>
<dbReference type="GO" id="GO:0055085">
    <property type="term" value="P:transmembrane transport"/>
    <property type="evidence" value="ECO:0007669"/>
    <property type="project" value="InterPro"/>
</dbReference>
<sequence>MSLYALLVQPFAEFGFMRRALVACLALGLSCGPVGTLLVLRRMSLVGDAIAHALLPGAALAFVAFGYSLWAMSLGGFAAAMAVAGLAGLVARLTPQREDASFAAFYLIALAAGVMIISVRGSSVDLMHVLFGSVLAVDDASLLLIAGISSFSLLVLALVYRPLVIDGFDPGFLRALGHGGGWVHAVFLVLLVLNLVGGFQALGTLMAVGLMMLPATAARFWAAEVWSLAAVAGGLAVASACGGLLLSFHAQWPSGPAIVLLAGLFYLLSLLLGRRDGLLGRLLARRAHREL</sequence>
<accession>A0A0K8P895</accession>
<gene>
    <name evidence="8" type="ORF">ISF6_0191</name>
</gene>
<dbReference type="AlphaFoldDB" id="A0A0K8P895"/>
<evidence type="ECO:0000313" key="9">
    <source>
        <dbReference type="Proteomes" id="UP000037660"/>
    </source>
</evidence>
<comment type="subcellular location">
    <subcellularLocation>
        <location evidence="6">Cell membrane</location>
        <topology evidence="6">Multi-pass membrane protein</topology>
    </subcellularLocation>
    <subcellularLocation>
        <location evidence="1">Membrane</location>
        <topology evidence="1">Multi-pass membrane protein</topology>
    </subcellularLocation>
</comment>
<name>A0A0K8P895_PISS1</name>
<evidence type="ECO:0000256" key="3">
    <source>
        <dbReference type="ARBA" id="ARBA00022692"/>
    </source>
</evidence>
<feature type="transmembrane region" description="Helical" evidence="7">
    <location>
        <begin position="199"/>
        <end position="218"/>
    </location>
</feature>
<evidence type="ECO:0000256" key="4">
    <source>
        <dbReference type="ARBA" id="ARBA00022989"/>
    </source>
</evidence>
<feature type="transmembrane region" description="Helical" evidence="7">
    <location>
        <begin position="100"/>
        <end position="120"/>
    </location>
</feature>
<dbReference type="InterPro" id="IPR037294">
    <property type="entry name" value="ABC_BtuC-like"/>
</dbReference>
<keyword evidence="6" id="KW-0813">Transport</keyword>